<protein>
    <recommendedName>
        <fullName evidence="2">Retroviral polymerase SH3-like domain-containing protein</fullName>
    </recommendedName>
</protein>
<feature type="domain" description="Retroviral polymerase SH3-like" evidence="2">
    <location>
        <begin position="132"/>
        <end position="163"/>
    </location>
</feature>
<dbReference type="EMBL" id="QGNW01000095">
    <property type="protein sequence ID" value="RVW98121.1"/>
    <property type="molecule type" value="Genomic_DNA"/>
</dbReference>
<gene>
    <name evidence="3" type="ORF">CK203_031934</name>
</gene>
<organism evidence="3 4">
    <name type="scientific">Vitis vinifera</name>
    <name type="common">Grape</name>
    <dbReference type="NCBI Taxonomy" id="29760"/>
    <lineage>
        <taxon>Eukaryota</taxon>
        <taxon>Viridiplantae</taxon>
        <taxon>Streptophyta</taxon>
        <taxon>Embryophyta</taxon>
        <taxon>Tracheophyta</taxon>
        <taxon>Spermatophyta</taxon>
        <taxon>Magnoliopsida</taxon>
        <taxon>eudicotyledons</taxon>
        <taxon>Gunneridae</taxon>
        <taxon>Pentapetalae</taxon>
        <taxon>rosids</taxon>
        <taxon>Vitales</taxon>
        <taxon>Vitaceae</taxon>
        <taxon>Viteae</taxon>
        <taxon>Vitis</taxon>
    </lineage>
</organism>
<evidence type="ECO:0000259" key="2">
    <source>
        <dbReference type="Pfam" id="PF25597"/>
    </source>
</evidence>
<sequence length="249" mass="28238">MELKSWIFCRYGSSIAINHPKTSPNIDKSTFKCTHCNKTDPTSLDIPQFQSNDSWYDQENNEKPRDSKKTLTAIVAKIKIETNVAEKASALVAATDYGGTFSSIDFQTPLQALTNVVVAPTITNLPPRVFGCVTFVHLYKHQRTKLTSCALQCVFVGYALHKKDIDVTILQLDECLLQWMWCFMKIQCIFSSEFDLQGEYHKEIQTLDYDYHISKRIGQSELVNQEAGELDMSGTTLEPSSNDHPKLKK</sequence>
<reference evidence="3 4" key="1">
    <citation type="journal article" date="2018" name="PLoS Genet.">
        <title>Population sequencing reveals clonal diversity and ancestral inbreeding in the grapevine cultivar Chardonnay.</title>
        <authorList>
            <person name="Roach M.J."/>
            <person name="Johnson D.L."/>
            <person name="Bohlmann J."/>
            <person name="van Vuuren H.J."/>
            <person name="Jones S.J."/>
            <person name="Pretorius I.S."/>
            <person name="Schmidt S.A."/>
            <person name="Borneman A.R."/>
        </authorList>
    </citation>
    <scope>NUCLEOTIDE SEQUENCE [LARGE SCALE GENOMIC DNA]</scope>
    <source>
        <strain evidence="4">cv. Chardonnay</strain>
        <tissue evidence="3">Leaf</tissue>
    </source>
</reference>
<dbReference type="Pfam" id="PF25597">
    <property type="entry name" value="SH3_retrovirus"/>
    <property type="match status" value="1"/>
</dbReference>
<feature type="compositionally biased region" description="Polar residues" evidence="1">
    <location>
        <begin position="48"/>
        <end position="58"/>
    </location>
</feature>
<accession>A0A438IN67</accession>
<evidence type="ECO:0000256" key="1">
    <source>
        <dbReference type="SAM" id="MobiDB-lite"/>
    </source>
</evidence>
<feature type="region of interest" description="Disordered" evidence="1">
    <location>
        <begin position="44"/>
        <end position="64"/>
    </location>
</feature>
<comment type="caution">
    <text evidence="3">The sequence shown here is derived from an EMBL/GenBank/DDBJ whole genome shotgun (WGS) entry which is preliminary data.</text>
</comment>
<evidence type="ECO:0000313" key="4">
    <source>
        <dbReference type="Proteomes" id="UP000288805"/>
    </source>
</evidence>
<proteinExistence type="predicted"/>
<dbReference type="AlphaFoldDB" id="A0A438IN67"/>
<evidence type="ECO:0000313" key="3">
    <source>
        <dbReference type="EMBL" id="RVW98121.1"/>
    </source>
</evidence>
<name>A0A438IN67_VITVI</name>
<dbReference type="Proteomes" id="UP000288805">
    <property type="component" value="Unassembled WGS sequence"/>
</dbReference>
<dbReference type="InterPro" id="IPR057670">
    <property type="entry name" value="SH3_retrovirus"/>
</dbReference>